<keyword evidence="1" id="KW-0472">Membrane</keyword>
<feature type="transmembrane region" description="Helical" evidence="1">
    <location>
        <begin position="249"/>
        <end position="270"/>
    </location>
</feature>
<organism evidence="2 3">
    <name type="scientific">Paraburkholderia diazotrophica</name>
    <dbReference type="NCBI Taxonomy" id="667676"/>
    <lineage>
        <taxon>Bacteria</taxon>
        <taxon>Pseudomonadati</taxon>
        <taxon>Pseudomonadota</taxon>
        <taxon>Betaproteobacteria</taxon>
        <taxon>Burkholderiales</taxon>
        <taxon>Burkholderiaceae</taxon>
        <taxon>Paraburkholderia</taxon>
    </lineage>
</organism>
<proteinExistence type="predicted"/>
<protein>
    <submittedName>
        <fullName evidence="2">Uncharacterized protein</fullName>
    </submittedName>
</protein>
<dbReference type="AlphaFoldDB" id="A0A1H7DLJ9"/>
<dbReference type="STRING" id="667676.SAMN05192539_103142"/>
<evidence type="ECO:0000313" key="2">
    <source>
        <dbReference type="EMBL" id="SEK02234.1"/>
    </source>
</evidence>
<accession>A0A1H7DLJ9</accession>
<dbReference type="EMBL" id="FNYE01000031">
    <property type="protein sequence ID" value="SEK02234.1"/>
    <property type="molecule type" value="Genomic_DNA"/>
</dbReference>
<dbReference type="RefSeq" id="WP_090871623.1">
    <property type="nucleotide sequence ID" value="NZ_FNYE01000031.1"/>
</dbReference>
<reference evidence="3" key="1">
    <citation type="submission" date="2016-10" db="EMBL/GenBank/DDBJ databases">
        <authorList>
            <person name="Varghese N."/>
            <person name="Submissions S."/>
        </authorList>
    </citation>
    <scope>NUCLEOTIDE SEQUENCE [LARGE SCALE GENOMIC DNA]</scope>
    <source>
        <strain evidence="3">LMG 26031</strain>
    </source>
</reference>
<dbReference type="OrthoDB" id="5955549at2"/>
<keyword evidence="3" id="KW-1185">Reference proteome</keyword>
<feature type="transmembrane region" description="Helical" evidence="1">
    <location>
        <begin position="77"/>
        <end position="99"/>
    </location>
</feature>
<evidence type="ECO:0000256" key="1">
    <source>
        <dbReference type="SAM" id="Phobius"/>
    </source>
</evidence>
<keyword evidence="1" id="KW-0812">Transmembrane</keyword>
<feature type="transmembrane region" description="Helical" evidence="1">
    <location>
        <begin position="130"/>
        <end position="154"/>
    </location>
</feature>
<evidence type="ECO:0000313" key="3">
    <source>
        <dbReference type="Proteomes" id="UP000198866"/>
    </source>
</evidence>
<gene>
    <name evidence="2" type="ORF">SAMN05192539_103142</name>
</gene>
<feature type="transmembrane region" description="Helical" evidence="1">
    <location>
        <begin position="106"/>
        <end position="124"/>
    </location>
</feature>
<name>A0A1H7DLJ9_9BURK</name>
<dbReference type="Proteomes" id="UP000198866">
    <property type="component" value="Unassembled WGS sequence"/>
</dbReference>
<sequence>MRGKAIVAGVLAVLICMLKYPHRLFRGFLWAEDGPIFILQAAQHGFRAIWIPYNGYLHAIPRLIAGSWTALSTPDHFIHGFAWTCTAAYFIIAYSLFCLSRRHFPSNWRGHLLSLSVAVLPFAVPQSGEIYFTITNLQWFFSPLLAFLVIDFGVGIDSPIRRWSAMVLALTGPFGVLLLPLAGVLWLSHRSRRLRPLLPYLMGCAMQLVSYTLTHGQETSSRISNYALTKDFPTSAIGEVFVPNSVDFFYQHQGVCLLATCGLLALALLNGIRATKLSLPLFIAAAVLWTIGVIRQGTPDMLIHWYGYGARYLFMPELCFGVGLLFAAVSGVLTIGRLAAITLLCTMVWKAPLPIVPHADDTAVTKESGMFMLRFPPARELQLNTSEGNSAFSLK</sequence>
<feature type="transmembrane region" description="Helical" evidence="1">
    <location>
        <begin position="314"/>
        <end position="340"/>
    </location>
</feature>
<keyword evidence="1" id="KW-1133">Transmembrane helix</keyword>
<feature type="transmembrane region" description="Helical" evidence="1">
    <location>
        <begin position="277"/>
        <end position="294"/>
    </location>
</feature>
<feature type="transmembrane region" description="Helical" evidence="1">
    <location>
        <begin position="166"/>
        <end position="187"/>
    </location>
</feature>